<dbReference type="AlphaFoldDB" id="A0AAW0WIJ0"/>
<feature type="non-terminal residue" evidence="2">
    <location>
        <position position="1"/>
    </location>
</feature>
<evidence type="ECO:0000313" key="3">
    <source>
        <dbReference type="Proteomes" id="UP001445076"/>
    </source>
</evidence>
<evidence type="ECO:0000313" key="2">
    <source>
        <dbReference type="EMBL" id="KAK8731921.1"/>
    </source>
</evidence>
<proteinExistence type="predicted"/>
<evidence type="ECO:0000313" key="1">
    <source>
        <dbReference type="EMBL" id="KAK8731917.1"/>
    </source>
</evidence>
<sequence>PTMATQLLVLRPCFSPLFCSSTRLTDSSTLLHPSNTRLASFSSPGLYNNHKRNSASAVAAGRSVHSKVGLSTSRWSSASGSLTGKFQAWHMHQKLGVRNCFHPGASAISRDYVGIVAKEVTGREMLAALSAYVWPK</sequence>
<dbReference type="Proteomes" id="UP001445076">
    <property type="component" value="Unassembled WGS sequence"/>
</dbReference>
<reference evidence="2" key="2">
    <citation type="submission" date="2024-01" db="EMBL/GenBank/DDBJ databases">
        <authorList>
            <person name="He J."/>
            <person name="Wang M."/>
            <person name="Zheng J."/>
            <person name="Liu Z."/>
        </authorList>
    </citation>
    <scope>NUCLEOTIDE SEQUENCE</scope>
    <source>
        <strain evidence="2">ZL_2023a</strain>
        <tissue evidence="2">Muscle</tissue>
    </source>
</reference>
<keyword evidence="3" id="KW-1185">Reference proteome</keyword>
<dbReference type="EMBL" id="JARKIK010000059">
    <property type="protein sequence ID" value="KAK8731917.1"/>
    <property type="molecule type" value="Genomic_DNA"/>
</dbReference>
<organism evidence="2 3">
    <name type="scientific">Cherax quadricarinatus</name>
    <name type="common">Australian red claw crayfish</name>
    <dbReference type="NCBI Taxonomy" id="27406"/>
    <lineage>
        <taxon>Eukaryota</taxon>
        <taxon>Metazoa</taxon>
        <taxon>Ecdysozoa</taxon>
        <taxon>Arthropoda</taxon>
        <taxon>Crustacea</taxon>
        <taxon>Multicrustacea</taxon>
        <taxon>Malacostraca</taxon>
        <taxon>Eumalacostraca</taxon>
        <taxon>Eucarida</taxon>
        <taxon>Decapoda</taxon>
        <taxon>Pleocyemata</taxon>
        <taxon>Astacidea</taxon>
        <taxon>Parastacoidea</taxon>
        <taxon>Parastacidae</taxon>
        <taxon>Cherax</taxon>
    </lineage>
</organism>
<name>A0AAW0WIJ0_CHEQU</name>
<dbReference type="EMBL" id="JARKIK010000059">
    <property type="protein sequence ID" value="KAK8731921.1"/>
    <property type="molecule type" value="Genomic_DNA"/>
</dbReference>
<feature type="non-terminal residue" evidence="2">
    <location>
        <position position="136"/>
    </location>
</feature>
<protein>
    <submittedName>
        <fullName evidence="2">Uncharacterized protein</fullName>
    </submittedName>
</protein>
<comment type="caution">
    <text evidence="2">The sequence shown here is derived from an EMBL/GenBank/DDBJ whole genome shotgun (WGS) entry which is preliminary data.</text>
</comment>
<accession>A0AAW0WIJ0</accession>
<gene>
    <name evidence="1" type="ORF">OTU49_007329</name>
    <name evidence="2" type="ORF">OTU49_007331</name>
</gene>
<reference evidence="2 3" key="1">
    <citation type="journal article" date="2024" name="BMC Genomics">
        <title>Genome assembly of redclaw crayfish (Cherax quadricarinatus) provides insights into its immune adaptation and hypoxia tolerance.</title>
        <authorList>
            <person name="Liu Z."/>
            <person name="Zheng J."/>
            <person name="Li H."/>
            <person name="Fang K."/>
            <person name="Wang S."/>
            <person name="He J."/>
            <person name="Zhou D."/>
            <person name="Weng S."/>
            <person name="Chi M."/>
            <person name="Gu Z."/>
            <person name="He J."/>
            <person name="Li F."/>
            <person name="Wang M."/>
        </authorList>
    </citation>
    <scope>NUCLEOTIDE SEQUENCE [LARGE SCALE GENOMIC DNA]</scope>
    <source>
        <strain evidence="2">ZL_2023a</strain>
    </source>
</reference>